<comment type="caution">
    <text evidence="6">The sequence shown here is derived from an EMBL/GenBank/DDBJ whole genome shotgun (WGS) entry which is preliminary data.</text>
</comment>
<dbReference type="InterPro" id="IPR013783">
    <property type="entry name" value="Ig-like_fold"/>
</dbReference>
<dbReference type="GO" id="GO:0098609">
    <property type="term" value="P:cell-cell adhesion"/>
    <property type="evidence" value="ECO:0007669"/>
    <property type="project" value="TreeGrafter"/>
</dbReference>
<feature type="non-terminal residue" evidence="6">
    <location>
        <position position="1"/>
    </location>
</feature>
<dbReference type="GO" id="GO:0005509">
    <property type="term" value="F:calcium ion binding"/>
    <property type="evidence" value="ECO:0007669"/>
    <property type="project" value="InterPro"/>
</dbReference>
<sequence length="1017" mass="102433">TPSLTVDSPLSLDQTALDPAKVGDAYSAKLTFKGNPAASSSSVTGLPAGLDYDPATGTISGTPTESGVFELTVAASNGVDPAVSTKLTLTVNAAPVVNTAALADATYAVDYSQKIDVAAYPAAKVEVSGLPEGLAYNAETGAIEGKPAVAGEFTVTVKASNDYGKVSRDLHLLVKGTPVISTTQQDVKPATVGSEYSLPLTVTGSPAPQIDYTKLPDGLSFDTQTNTVKGTVAAAPRVYPVTFTAKNSEGSASVTLSIRVNEKPVFKTQSLPDGSTLSEYKTTEGKDVQVVAEGLDVTFASKDLPAGLSLDAKTGVISGTPSKGGELKFTVTATNELGSTDQQYAIKVSEPAAVSTQSLAPVVAGQAYEQKIETTGYPAATVTVTGLPEGLSFQDGEISGTVAADKVGSYQVTVEADNQVGGKPASKTFTLYVATQPTINTASLQDAVAGSKYSIDLDVEGAPDLDVTVDGLPDGVTYYAPTKTISGFPTRTGEYKVTVTATTAGGQLKASKEYTLRVTTAASIVTESLKDGLAGQAYDQAIETAGFPAATVTVDGLPEGLSYKDGRITGVPKAAGTSQVTVTASNGVGEKAVKTFKLTVNETPVISTESLAAAQTGVEYSADVTVTGTPAPKVDVSGLPAGLGYKDGRIAGTPTESGEFTVVVSATNGTADPVTRELKLTVNAPASIATDALADGIAGQEYAQPIETAGFPAATVTVEGLPDGLSYKDGKIAGTPKTAGTYKVTVKASNGIGDAASKTLTLTVDETPAIPTESLAAAQTGVEYSANVTVTGTPAADVTVSGLPAGLEYKDGKIAGTPAESGAFMVTVKASNKAGSVSKDLKLTVNAPASIETGSLADATVGQAYTQSILTSGFPAATVEVSGLPEGLAFDAVSNAITGTPKAAGTATVTVTASNGIGEKVVKDFELKVNGVPASVETSELPATTVGSEYAADITVAGTPAPTVTVSGLPAGLEYKDGKIQGAPTESGEFTVSVKAENGIGAPATKDLKLTVNDPAS</sequence>
<keyword evidence="4" id="KW-0325">Glycoprotein</keyword>
<protein>
    <submittedName>
        <fullName evidence="6">Ig family protein</fullName>
    </submittedName>
</protein>
<keyword evidence="3" id="KW-1015">Disulfide bond</keyword>
<dbReference type="EMBL" id="MWWR01000034">
    <property type="protein sequence ID" value="OZG48572.1"/>
    <property type="molecule type" value="Genomic_DNA"/>
</dbReference>
<keyword evidence="2" id="KW-0472">Membrane</keyword>
<dbReference type="GO" id="GO:0005975">
    <property type="term" value="P:carbohydrate metabolic process"/>
    <property type="evidence" value="ECO:0007669"/>
    <property type="project" value="UniProtKB-ARBA"/>
</dbReference>
<evidence type="ECO:0000313" key="7">
    <source>
        <dbReference type="Proteomes" id="UP000216725"/>
    </source>
</evidence>
<gene>
    <name evidence="6" type="ORF">PSRA_1778</name>
</gene>
<reference evidence="6 7" key="1">
    <citation type="journal article" date="2017" name="BMC Genomics">
        <title>Comparative genomic and phylogenomic analyses of the Bifidobacteriaceae family.</title>
        <authorList>
            <person name="Lugli G.A."/>
            <person name="Milani C."/>
            <person name="Turroni F."/>
            <person name="Duranti S."/>
            <person name="Mancabelli L."/>
            <person name="Mangifesta M."/>
            <person name="Ferrario C."/>
            <person name="Modesto M."/>
            <person name="Mattarelli P."/>
            <person name="Jiri K."/>
            <person name="van Sinderen D."/>
            <person name="Ventura M."/>
        </authorList>
    </citation>
    <scope>NUCLEOTIDE SEQUENCE [LARGE SCALE GENOMIC DNA]</scope>
    <source>
        <strain evidence="6 7">DSM 24742</strain>
    </source>
</reference>
<keyword evidence="5" id="KW-0393">Immunoglobulin domain</keyword>
<organism evidence="6 7">
    <name type="scientific">Pseudoscardovia radai</name>
    <dbReference type="NCBI Taxonomy" id="987066"/>
    <lineage>
        <taxon>Bacteria</taxon>
        <taxon>Bacillati</taxon>
        <taxon>Actinomycetota</taxon>
        <taxon>Actinomycetes</taxon>
        <taxon>Bifidobacteriales</taxon>
        <taxon>Bifidobacteriaceae</taxon>
        <taxon>Pseudoscardovia</taxon>
    </lineage>
</organism>
<dbReference type="AlphaFoldDB" id="A0A261ENQ7"/>
<dbReference type="PANTHER" id="PTHR11640">
    <property type="entry name" value="NEPHRIN"/>
    <property type="match status" value="1"/>
</dbReference>
<evidence type="ECO:0000313" key="6">
    <source>
        <dbReference type="EMBL" id="OZG48572.1"/>
    </source>
</evidence>
<proteinExistence type="predicted"/>
<name>A0A261ENQ7_9BIFI</name>
<dbReference type="RefSeq" id="WP_143516484.1">
    <property type="nucleotide sequence ID" value="NZ_MWWR01000034.1"/>
</dbReference>
<dbReference type="GO" id="GO:0050839">
    <property type="term" value="F:cell adhesion molecule binding"/>
    <property type="evidence" value="ECO:0007669"/>
    <property type="project" value="TreeGrafter"/>
</dbReference>
<evidence type="ECO:0000256" key="5">
    <source>
        <dbReference type="ARBA" id="ARBA00023319"/>
    </source>
</evidence>
<dbReference type="InterPro" id="IPR015919">
    <property type="entry name" value="Cadherin-like_sf"/>
</dbReference>
<accession>A0A261ENQ7</accession>
<dbReference type="Gene3D" id="2.60.40.10">
    <property type="entry name" value="Immunoglobulins"/>
    <property type="match status" value="12"/>
</dbReference>
<dbReference type="PANTHER" id="PTHR11640:SF158">
    <property type="entry name" value="V-SET AND IMMUNOGLOBULIN DOMAIN-CONTAINING PROTEIN 10-LIKE 2"/>
    <property type="match status" value="1"/>
</dbReference>
<dbReference type="SUPFAM" id="SSF49313">
    <property type="entry name" value="Cadherin-like"/>
    <property type="match status" value="11"/>
</dbReference>
<dbReference type="Pfam" id="PF05345">
    <property type="entry name" value="He_PIG"/>
    <property type="match status" value="12"/>
</dbReference>
<evidence type="ECO:0000256" key="4">
    <source>
        <dbReference type="ARBA" id="ARBA00023180"/>
    </source>
</evidence>
<comment type="subcellular location">
    <subcellularLocation>
        <location evidence="1">Membrane</location>
        <topology evidence="1">Single-pass type I membrane protein</topology>
    </subcellularLocation>
</comment>
<dbReference type="InterPro" id="IPR051275">
    <property type="entry name" value="Cell_adhesion_signaling"/>
</dbReference>
<dbReference type="GO" id="GO:0005911">
    <property type="term" value="C:cell-cell junction"/>
    <property type="evidence" value="ECO:0007669"/>
    <property type="project" value="TreeGrafter"/>
</dbReference>
<evidence type="ECO:0000256" key="2">
    <source>
        <dbReference type="ARBA" id="ARBA00023136"/>
    </source>
</evidence>
<dbReference type="OrthoDB" id="3243285at2"/>
<dbReference type="GO" id="GO:0005886">
    <property type="term" value="C:plasma membrane"/>
    <property type="evidence" value="ECO:0007669"/>
    <property type="project" value="TreeGrafter"/>
</dbReference>
<keyword evidence="7" id="KW-1185">Reference proteome</keyword>
<dbReference type="Proteomes" id="UP000216725">
    <property type="component" value="Unassembled WGS sequence"/>
</dbReference>
<feature type="non-terminal residue" evidence="6">
    <location>
        <position position="1017"/>
    </location>
</feature>
<evidence type="ECO:0000256" key="1">
    <source>
        <dbReference type="ARBA" id="ARBA00004479"/>
    </source>
</evidence>
<evidence type="ECO:0000256" key="3">
    <source>
        <dbReference type="ARBA" id="ARBA00023157"/>
    </source>
</evidence>